<dbReference type="AlphaFoldDB" id="W7HWK2"/>
<evidence type="ECO:0008006" key="3">
    <source>
        <dbReference type="Google" id="ProtNLM"/>
    </source>
</evidence>
<dbReference type="OrthoDB" id="2942798at2759"/>
<dbReference type="InterPro" id="IPR052396">
    <property type="entry name" value="Meiotic_Drive_Suppr_Kinase"/>
</dbReference>
<evidence type="ECO:0000313" key="1">
    <source>
        <dbReference type="EMBL" id="EWC47929.1"/>
    </source>
</evidence>
<dbReference type="Proteomes" id="UP000024837">
    <property type="component" value="Unassembled WGS sequence"/>
</dbReference>
<dbReference type="HOGENOM" id="CLU_698349_0_0_1"/>
<protein>
    <recommendedName>
        <fullName evidence="3">Protein kinase domain-containing protein</fullName>
    </recommendedName>
</protein>
<evidence type="ECO:0000313" key="2">
    <source>
        <dbReference type="Proteomes" id="UP000024837"/>
    </source>
</evidence>
<accession>W7HWK2</accession>
<keyword evidence="2" id="KW-1185">Reference proteome</keyword>
<gene>
    <name evidence="1" type="ORF">DRE_02811</name>
</gene>
<dbReference type="PANTHER" id="PTHR37171">
    <property type="entry name" value="SERINE/THREONINE-PROTEIN KINASE YRZF-RELATED"/>
    <property type="match status" value="1"/>
</dbReference>
<name>W7HWK2_9PEZI</name>
<dbReference type="PANTHER" id="PTHR37171:SF1">
    <property type="entry name" value="SERINE_THREONINE-PROTEIN KINASE YRZF-RELATED"/>
    <property type="match status" value="1"/>
</dbReference>
<reference evidence="1 2" key="1">
    <citation type="submission" date="2013-05" db="EMBL/GenBank/DDBJ databases">
        <title>Drechslerella stenobrocha genome reveals carnivorous origination and mechanical trapping mechanism of predatory fungi.</title>
        <authorList>
            <person name="Liu X."/>
            <person name="Zhang W."/>
            <person name="Liu K."/>
        </authorList>
    </citation>
    <scope>NUCLEOTIDE SEQUENCE [LARGE SCALE GENOMIC DNA]</scope>
    <source>
        <strain evidence="1 2">248</strain>
    </source>
</reference>
<organism evidence="1 2">
    <name type="scientific">Drechslerella stenobrocha 248</name>
    <dbReference type="NCBI Taxonomy" id="1043628"/>
    <lineage>
        <taxon>Eukaryota</taxon>
        <taxon>Fungi</taxon>
        <taxon>Dikarya</taxon>
        <taxon>Ascomycota</taxon>
        <taxon>Pezizomycotina</taxon>
        <taxon>Orbiliomycetes</taxon>
        <taxon>Orbiliales</taxon>
        <taxon>Orbiliaceae</taxon>
        <taxon>Drechslerella</taxon>
    </lineage>
</organism>
<dbReference type="EMBL" id="KI966407">
    <property type="protein sequence ID" value="EWC47929.1"/>
    <property type="molecule type" value="Genomic_DNA"/>
</dbReference>
<proteinExistence type="predicted"/>
<sequence length="395" mass="44100">MAKQLESKLSITNKNDFLDLAAFAMEEPCTRLISEVAGIRPPVSFANRTNQSGWDIGRPDRVLDFPRGPVGEPTPFARIPVLYRSAWAMDAATTDLVDAVNKNLWKKDNSLVKTVSQLCAYMKYNRSMYGILSTLHHTHILRSTLFLPRGAAYAQEGFECSPPIYWGAEGLRSPLAAYVYAALLAYNEKPAELYPMTVSFKEPRKISYPIPNMVDETRGQTLEFRMEKQIRKDHASTTQGSVINKLDRDLQAPATFRVYDLSLPETAARFDHEVNMYHTLSELQGSAIPHLYIAGKIRGVLGILVLQDCGEILEDQLPSGTADMATRSLEAIHGCNVLHGGPSLKKFAYNPKDEHSPMKIFDLSDAALNFTTDKTKLDEELNHFKTSILSSQPTS</sequence>